<reference evidence="1" key="1">
    <citation type="journal article" date="2017" name="Syst. Appl. Microbiol.">
        <title>Soybeans inoculated with root zone soils of Canadian native legumes harbour diverse and novel Bradyrhizobium spp. that possess agricultural potential.</title>
        <authorList>
            <person name="Bromfield E.S.P."/>
            <person name="Cloutier S."/>
            <person name="Tambong J.T."/>
            <person name="Tran Thi T.V."/>
        </authorList>
    </citation>
    <scope>NUCLEOTIDE SEQUENCE</scope>
    <source>
        <strain evidence="1">1S5</strain>
    </source>
</reference>
<accession>A0A8T5VGB1</accession>
<proteinExistence type="predicted"/>
<evidence type="ECO:0000313" key="2">
    <source>
        <dbReference type="Proteomes" id="UP000551709"/>
    </source>
</evidence>
<dbReference type="AlphaFoldDB" id="A0A8T5VGB1"/>
<evidence type="ECO:0000313" key="1">
    <source>
        <dbReference type="EMBL" id="UPT88633.1"/>
    </source>
</evidence>
<sequence length="127" mass="14043">MTDTEINAAIEVHRKAIAALEAMRQTSASPTPPPPAAPATARRPIAKRRWELAAKAFRRFPFEPHTVRRICVDHPEWATKLREGAWHVDADMFDAFADLVEAGKASFAVCEKSAVSVAEDVQIPLKL</sequence>
<gene>
    <name evidence="1" type="ORF">HAP41_0000006005</name>
</gene>
<dbReference type="Proteomes" id="UP000551709">
    <property type="component" value="Chromosome"/>
</dbReference>
<reference evidence="1" key="2">
    <citation type="submission" date="2022-04" db="EMBL/GenBank/DDBJ databases">
        <authorList>
            <person name="Bromfield E.S.P."/>
            <person name="Cloutier S."/>
        </authorList>
    </citation>
    <scope>NUCLEOTIDE SEQUENCE</scope>
    <source>
        <strain evidence="1">1S5</strain>
    </source>
</reference>
<dbReference type="EMBL" id="CP096255">
    <property type="protein sequence ID" value="UPT88633.1"/>
    <property type="molecule type" value="Genomic_DNA"/>
</dbReference>
<name>A0A8T5VGB1_9BRAD</name>
<dbReference type="RefSeq" id="WP_166104364.1">
    <property type="nucleotide sequence ID" value="NZ_CP096255.1"/>
</dbReference>
<organism evidence="1 2">
    <name type="scientific">Bradyrhizobium barranii subsp. apii</name>
    <dbReference type="NCBI Taxonomy" id="2819348"/>
    <lineage>
        <taxon>Bacteria</taxon>
        <taxon>Pseudomonadati</taxon>
        <taxon>Pseudomonadota</taxon>
        <taxon>Alphaproteobacteria</taxon>
        <taxon>Hyphomicrobiales</taxon>
        <taxon>Nitrobacteraceae</taxon>
        <taxon>Bradyrhizobium</taxon>
        <taxon>Bradyrhizobium barranii</taxon>
    </lineage>
</organism>
<protein>
    <submittedName>
        <fullName evidence="1">Uncharacterized protein</fullName>
    </submittedName>
</protein>